<dbReference type="Proteomes" id="UP000076959">
    <property type="component" value="Unassembled WGS sequence"/>
</dbReference>
<evidence type="ECO:0000313" key="2">
    <source>
        <dbReference type="Proteomes" id="UP000076959"/>
    </source>
</evidence>
<gene>
    <name evidence="1" type="ORF">AYJ54_24245</name>
</gene>
<sequence>MHRRDLSPQGYLGAIGALLAGFARKAANGPAAFRKADCLYGRSVEILRLLKDRLAGVPRLEVERVLGQCPRAAAPGPRLGLLNDALRLLGYRDCAPAQAAMLESCSLTDRFAVFTRQ</sequence>
<evidence type="ECO:0000313" key="1">
    <source>
        <dbReference type="EMBL" id="OAF04302.1"/>
    </source>
</evidence>
<keyword evidence="2" id="KW-1185">Reference proteome</keyword>
<proteinExistence type="predicted"/>
<dbReference type="EMBL" id="LUUB01000086">
    <property type="protein sequence ID" value="OAF04302.1"/>
    <property type="molecule type" value="Genomic_DNA"/>
</dbReference>
<organism evidence="1 2">
    <name type="scientific">Bradyrhizobium centrolobii</name>
    <dbReference type="NCBI Taxonomy" id="1505087"/>
    <lineage>
        <taxon>Bacteria</taxon>
        <taxon>Pseudomonadati</taxon>
        <taxon>Pseudomonadota</taxon>
        <taxon>Alphaproteobacteria</taxon>
        <taxon>Hyphomicrobiales</taxon>
        <taxon>Nitrobacteraceae</taxon>
        <taxon>Bradyrhizobium</taxon>
    </lineage>
</organism>
<protein>
    <submittedName>
        <fullName evidence="1">Uncharacterized protein</fullName>
    </submittedName>
</protein>
<accession>A0A176YF27</accession>
<name>A0A176YF27_9BRAD</name>
<reference evidence="1 2" key="1">
    <citation type="submission" date="2016-03" db="EMBL/GenBank/DDBJ databases">
        <title>Draft Genome Sequence of the Strain BR 10245 (Bradyrhizobium sp.) isolated from nodules of Centrolobium paraense.</title>
        <authorList>
            <person name="Simoes-Araujo J.L.Sr."/>
            <person name="Barauna A.C."/>
            <person name="Silva K."/>
            <person name="Zilli J.E."/>
        </authorList>
    </citation>
    <scope>NUCLEOTIDE SEQUENCE [LARGE SCALE GENOMIC DNA]</scope>
    <source>
        <strain evidence="1 2">BR 10245</strain>
    </source>
</reference>
<dbReference type="AlphaFoldDB" id="A0A176YF27"/>
<comment type="caution">
    <text evidence="1">The sequence shown here is derived from an EMBL/GenBank/DDBJ whole genome shotgun (WGS) entry which is preliminary data.</text>
</comment>